<dbReference type="KEGG" id="pco:PHACADRAFT_29100"/>
<evidence type="ECO:0000313" key="2">
    <source>
        <dbReference type="Proteomes" id="UP000008370"/>
    </source>
</evidence>
<gene>
    <name evidence="1" type="ORF">PHACADRAFT_29100</name>
</gene>
<dbReference type="RefSeq" id="XP_007395260.1">
    <property type="nucleotide sequence ID" value="XM_007395198.1"/>
</dbReference>
<accession>K5VX47</accession>
<name>K5VX47_PHACS</name>
<organism evidence="1 2">
    <name type="scientific">Phanerochaete carnosa (strain HHB-10118-sp)</name>
    <name type="common">White-rot fungus</name>
    <name type="synonym">Peniophora carnosa</name>
    <dbReference type="NCBI Taxonomy" id="650164"/>
    <lineage>
        <taxon>Eukaryota</taxon>
        <taxon>Fungi</taxon>
        <taxon>Dikarya</taxon>
        <taxon>Basidiomycota</taxon>
        <taxon>Agaricomycotina</taxon>
        <taxon>Agaricomycetes</taxon>
        <taxon>Polyporales</taxon>
        <taxon>Phanerochaetaceae</taxon>
        <taxon>Phanerochaete</taxon>
    </lineage>
</organism>
<dbReference type="EMBL" id="JH930472">
    <property type="protein sequence ID" value="EKM56148.1"/>
    <property type="molecule type" value="Genomic_DNA"/>
</dbReference>
<dbReference type="GeneID" id="18919568"/>
<sequence>MPTHWSVGGNPFGVRASPRSVSNTYSWPKALRSERLEAKRARLYHPKAVDIWLEDLKPTEVNPYSLPPLIPEDQGRCVFDVTHVPIELSESLELPPTINQKSPRIVLDEYQGERNNLRKSSNWAYNWTIHAKMEAIVPRGWLTHCAFTFALTQLQLEIPHSSLALIEWAIAASKGSDAELAIKHCAEKHYFTF</sequence>
<reference evidence="1 2" key="1">
    <citation type="journal article" date="2012" name="BMC Genomics">
        <title>Comparative genomics of the white-rot fungi, Phanerochaete carnosa and P. chrysosporium, to elucidate the genetic basis of the distinct wood types they colonize.</title>
        <authorList>
            <person name="Suzuki H."/>
            <person name="MacDonald J."/>
            <person name="Syed K."/>
            <person name="Salamov A."/>
            <person name="Hori C."/>
            <person name="Aerts A."/>
            <person name="Henrissat B."/>
            <person name="Wiebenga A."/>
            <person name="vanKuyk P.A."/>
            <person name="Barry K."/>
            <person name="Lindquist E."/>
            <person name="LaButti K."/>
            <person name="Lapidus A."/>
            <person name="Lucas S."/>
            <person name="Coutinho P."/>
            <person name="Gong Y."/>
            <person name="Samejima M."/>
            <person name="Mahadevan R."/>
            <person name="Abou-Zaid M."/>
            <person name="de Vries R.P."/>
            <person name="Igarashi K."/>
            <person name="Yadav J.S."/>
            <person name="Grigoriev I.V."/>
            <person name="Master E.R."/>
        </authorList>
    </citation>
    <scope>NUCLEOTIDE SEQUENCE [LARGE SCALE GENOMIC DNA]</scope>
    <source>
        <strain evidence="1 2">HHB-10118-sp</strain>
    </source>
</reference>
<dbReference type="InParanoid" id="K5VX47"/>
<evidence type="ECO:0000313" key="1">
    <source>
        <dbReference type="EMBL" id="EKM56148.1"/>
    </source>
</evidence>
<dbReference type="AlphaFoldDB" id="K5VX47"/>
<dbReference type="Proteomes" id="UP000008370">
    <property type="component" value="Unassembled WGS sequence"/>
</dbReference>
<dbReference type="OrthoDB" id="10488740at2759"/>
<proteinExistence type="predicted"/>
<keyword evidence="2" id="KW-1185">Reference proteome</keyword>
<dbReference type="HOGENOM" id="CLU_1409248_0_0_1"/>
<protein>
    <submittedName>
        <fullName evidence="1">Uncharacterized protein</fullName>
    </submittedName>
</protein>